<proteinExistence type="predicted"/>
<protein>
    <submittedName>
        <fullName evidence="1">High affinity cGMPspecific 3'_5'cyclic phosphodiesterase 9Alike</fullName>
    </submittedName>
</protein>
<feature type="non-terminal residue" evidence="1">
    <location>
        <position position="52"/>
    </location>
</feature>
<keyword evidence="2" id="KW-1185">Reference proteome</keyword>
<name>A0A7T8K7I4_CALRO</name>
<accession>A0A7T8K7I4</accession>
<dbReference type="Proteomes" id="UP000595437">
    <property type="component" value="Chromosome 7"/>
</dbReference>
<organism evidence="1 2">
    <name type="scientific">Caligus rogercresseyi</name>
    <name type="common">Sea louse</name>
    <dbReference type="NCBI Taxonomy" id="217165"/>
    <lineage>
        <taxon>Eukaryota</taxon>
        <taxon>Metazoa</taxon>
        <taxon>Ecdysozoa</taxon>
        <taxon>Arthropoda</taxon>
        <taxon>Crustacea</taxon>
        <taxon>Multicrustacea</taxon>
        <taxon>Hexanauplia</taxon>
        <taxon>Copepoda</taxon>
        <taxon>Siphonostomatoida</taxon>
        <taxon>Caligidae</taxon>
        <taxon>Caligus</taxon>
    </lineage>
</organism>
<dbReference type="EMBL" id="CP045896">
    <property type="protein sequence ID" value="QQP49842.1"/>
    <property type="molecule type" value="Genomic_DNA"/>
</dbReference>
<sequence>MPEYYYSPTSEKESISGIGQSLPPYTKYQLSPETKEALKTTQFNMWQWEPNE</sequence>
<gene>
    <name evidence="1" type="ORF">FKW44_010643</name>
</gene>
<dbReference type="AlphaFoldDB" id="A0A7T8K7I4"/>
<evidence type="ECO:0000313" key="1">
    <source>
        <dbReference type="EMBL" id="QQP49842.1"/>
    </source>
</evidence>
<reference evidence="2" key="1">
    <citation type="submission" date="2021-01" db="EMBL/GenBank/DDBJ databases">
        <title>Caligus Genome Assembly.</title>
        <authorList>
            <person name="Gallardo-Escarate C."/>
        </authorList>
    </citation>
    <scope>NUCLEOTIDE SEQUENCE [LARGE SCALE GENOMIC DNA]</scope>
</reference>
<evidence type="ECO:0000313" key="2">
    <source>
        <dbReference type="Proteomes" id="UP000595437"/>
    </source>
</evidence>